<gene>
    <name evidence="1" type="ORF">RTLFYP15_01137</name>
</gene>
<sequence>MKEIKKVSYEVESVENISVMGLLDTIAVMGIQSKDIQDAKTLKVSLEAKTEDGEHATTVEFDVIKINDQWYALGDLLY</sequence>
<accession>A0A6N3AZC6</accession>
<organism evidence="1">
    <name type="scientific">[Ruminococcus] torques</name>
    <dbReference type="NCBI Taxonomy" id="33039"/>
    <lineage>
        <taxon>Bacteria</taxon>
        <taxon>Bacillati</taxon>
        <taxon>Bacillota</taxon>
        <taxon>Clostridia</taxon>
        <taxon>Lachnospirales</taxon>
        <taxon>Lachnospiraceae</taxon>
        <taxon>Mediterraneibacter</taxon>
    </lineage>
</organism>
<proteinExistence type="predicted"/>
<evidence type="ECO:0000313" key="1">
    <source>
        <dbReference type="EMBL" id="VYT95887.1"/>
    </source>
</evidence>
<dbReference type="EMBL" id="CACRUQ010000006">
    <property type="protein sequence ID" value="VYT95887.1"/>
    <property type="molecule type" value="Genomic_DNA"/>
</dbReference>
<reference evidence="1" key="1">
    <citation type="submission" date="2019-11" db="EMBL/GenBank/DDBJ databases">
        <authorList>
            <person name="Feng L."/>
        </authorList>
    </citation>
    <scope>NUCLEOTIDE SEQUENCE</scope>
    <source>
        <strain evidence="1">RtorquesLFYP15</strain>
    </source>
</reference>
<name>A0A6N3AZC6_9FIRM</name>
<dbReference type="AlphaFoldDB" id="A0A6N3AZC6"/>
<protein>
    <submittedName>
        <fullName evidence="1">Uncharacterized protein</fullName>
    </submittedName>
</protein>